<keyword evidence="3" id="KW-1185">Reference proteome</keyword>
<reference evidence="3" key="1">
    <citation type="submission" date="2016-10" db="EMBL/GenBank/DDBJ databases">
        <authorList>
            <person name="Varghese N."/>
            <person name="Submissions S."/>
        </authorList>
    </citation>
    <scope>NUCLEOTIDE SEQUENCE [LARGE SCALE GENOMIC DNA]</scope>
    <source>
        <strain evidence="3">Nm44</strain>
    </source>
</reference>
<feature type="compositionally biased region" description="Basic residues" evidence="1">
    <location>
        <begin position="43"/>
        <end position="61"/>
    </location>
</feature>
<gene>
    <name evidence="2" type="ORF">SAMN05421863_10907</name>
</gene>
<dbReference type="AlphaFoldDB" id="A0A1I4VTX8"/>
<dbReference type="EMBL" id="FOUB01000090">
    <property type="protein sequence ID" value="SFN04467.1"/>
    <property type="molecule type" value="Genomic_DNA"/>
</dbReference>
<evidence type="ECO:0000256" key="1">
    <source>
        <dbReference type="SAM" id="MobiDB-lite"/>
    </source>
</evidence>
<dbReference type="RefSeq" id="WP_074907052.1">
    <property type="nucleotide sequence ID" value="NZ_FOUB01000090.1"/>
</dbReference>
<sequence>MEDKQKHGGARKSAGLKLEGKIAVTYQLAPDVVEFLRNDGKRASQRRAVGRNKTRQIGRFE</sequence>
<protein>
    <submittedName>
        <fullName evidence="2">Uncharacterized protein</fullName>
    </submittedName>
</protein>
<feature type="region of interest" description="Disordered" evidence="1">
    <location>
        <begin position="42"/>
        <end position="61"/>
    </location>
</feature>
<organism evidence="2 3">
    <name type="scientific">Nitrosomonas communis</name>
    <dbReference type="NCBI Taxonomy" id="44574"/>
    <lineage>
        <taxon>Bacteria</taxon>
        <taxon>Pseudomonadati</taxon>
        <taxon>Pseudomonadota</taxon>
        <taxon>Betaproteobacteria</taxon>
        <taxon>Nitrosomonadales</taxon>
        <taxon>Nitrosomonadaceae</taxon>
        <taxon>Nitrosomonas</taxon>
    </lineage>
</organism>
<evidence type="ECO:0000313" key="2">
    <source>
        <dbReference type="EMBL" id="SFN04467.1"/>
    </source>
</evidence>
<name>A0A1I4VTX8_9PROT</name>
<proteinExistence type="predicted"/>
<evidence type="ECO:0000313" key="3">
    <source>
        <dbReference type="Proteomes" id="UP000183287"/>
    </source>
</evidence>
<dbReference type="Proteomes" id="UP000183287">
    <property type="component" value="Unassembled WGS sequence"/>
</dbReference>
<accession>A0A1I4VTX8</accession>